<dbReference type="SUPFAM" id="SSF103473">
    <property type="entry name" value="MFS general substrate transporter"/>
    <property type="match status" value="1"/>
</dbReference>
<feature type="transmembrane region" description="Helical" evidence="6">
    <location>
        <begin position="216"/>
        <end position="240"/>
    </location>
</feature>
<evidence type="ECO:0000256" key="6">
    <source>
        <dbReference type="SAM" id="Phobius"/>
    </source>
</evidence>
<accession>N1V7I0</accession>
<dbReference type="GO" id="GO:0022857">
    <property type="term" value="F:transmembrane transporter activity"/>
    <property type="evidence" value="ECO:0007669"/>
    <property type="project" value="InterPro"/>
</dbReference>
<dbReference type="PANTHER" id="PTHR43124">
    <property type="entry name" value="PURINE EFFLUX PUMP PBUE"/>
    <property type="match status" value="1"/>
</dbReference>
<dbReference type="OrthoDB" id="9814237at2"/>
<feature type="transmembrane region" description="Helical" evidence="6">
    <location>
        <begin position="347"/>
        <end position="368"/>
    </location>
</feature>
<dbReference type="GO" id="GO:0005886">
    <property type="term" value="C:plasma membrane"/>
    <property type="evidence" value="ECO:0007669"/>
    <property type="project" value="UniProtKB-SubCell"/>
</dbReference>
<dbReference type="InterPro" id="IPR020846">
    <property type="entry name" value="MFS_dom"/>
</dbReference>
<evidence type="ECO:0000259" key="7">
    <source>
        <dbReference type="PROSITE" id="PS50850"/>
    </source>
</evidence>
<evidence type="ECO:0000313" key="8">
    <source>
        <dbReference type="EMBL" id="EMY35959.1"/>
    </source>
</evidence>
<reference evidence="8 9" key="1">
    <citation type="journal article" date="2013" name="Genome Announc.">
        <title>Draft Genome Sequence of Arthrobacter crystallopoietes Strain BAB-32, Revealing Genes for Bioremediation.</title>
        <authorList>
            <person name="Joshi M.N."/>
            <person name="Pandit A.S."/>
            <person name="Sharma A."/>
            <person name="Pandya R.V."/>
            <person name="Desai S.M."/>
            <person name="Saxena A.K."/>
            <person name="Bagatharia S.B."/>
        </authorList>
    </citation>
    <scope>NUCLEOTIDE SEQUENCE [LARGE SCALE GENOMIC DNA]</scope>
    <source>
        <strain evidence="8 9">BAB-32</strain>
    </source>
</reference>
<feature type="transmembrane region" description="Helical" evidence="6">
    <location>
        <begin position="374"/>
        <end position="394"/>
    </location>
</feature>
<dbReference type="Gene3D" id="1.20.1250.20">
    <property type="entry name" value="MFS general substrate transporter like domains"/>
    <property type="match status" value="1"/>
</dbReference>
<keyword evidence="5 6" id="KW-0472">Membrane</keyword>
<dbReference type="PANTHER" id="PTHR43124:SF3">
    <property type="entry name" value="CHLORAMPHENICOL EFFLUX PUMP RV0191"/>
    <property type="match status" value="1"/>
</dbReference>
<feature type="transmembrane region" description="Helical" evidence="6">
    <location>
        <begin position="60"/>
        <end position="79"/>
    </location>
</feature>
<dbReference type="EMBL" id="ANPE02000057">
    <property type="protein sequence ID" value="EMY35959.1"/>
    <property type="molecule type" value="Genomic_DNA"/>
</dbReference>
<dbReference type="CDD" id="cd17324">
    <property type="entry name" value="MFS_NepI_like"/>
    <property type="match status" value="1"/>
</dbReference>
<dbReference type="Pfam" id="PF07690">
    <property type="entry name" value="MFS_1"/>
    <property type="match status" value="1"/>
</dbReference>
<feature type="transmembrane region" description="Helical" evidence="6">
    <location>
        <begin position="86"/>
        <end position="108"/>
    </location>
</feature>
<feature type="transmembrane region" description="Helical" evidence="6">
    <location>
        <begin position="120"/>
        <end position="138"/>
    </location>
</feature>
<feature type="transmembrane region" description="Helical" evidence="6">
    <location>
        <begin position="145"/>
        <end position="167"/>
    </location>
</feature>
<evidence type="ECO:0000256" key="5">
    <source>
        <dbReference type="ARBA" id="ARBA00023136"/>
    </source>
</evidence>
<feature type="transmembrane region" description="Helical" evidence="6">
    <location>
        <begin position="173"/>
        <end position="195"/>
    </location>
</feature>
<proteinExistence type="predicted"/>
<comment type="caution">
    <text evidence="8">The sequence shown here is derived from an EMBL/GenBank/DDBJ whole genome shotgun (WGS) entry which is preliminary data.</text>
</comment>
<gene>
    <name evidence="8" type="ORF">D477_001534</name>
</gene>
<feature type="domain" description="Major facilitator superfamily (MFS) profile" evidence="7">
    <location>
        <begin position="21"/>
        <end position="396"/>
    </location>
</feature>
<protein>
    <submittedName>
        <fullName evidence="8">Efflux protein</fullName>
    </submittedName>
</protein>
<evidence type="ECO:0000256" key="4">
    <source>
        <dbReference type="ARBA" id="ARBA00022989"/>
    </source>
</evidence>
<organism evidence="8 9">
    <name type="scientific">Arthrobacter crystallopoietes BAB-32</name>
    <dbReference type="NCBI Taxonomy" id="1246476"/>
    <lineage>
        <taxon>Bacteria</taxon>
        <taxon>Bacillati</taxon>
        <taxon>Actinomycetota</taxon>
        <taxon>Actinomycetes</taxon>
        <taxon>Micrococcales</taxon>
        <taxon>Micrococcaceae</taxon>
        <taxon>Crystallibacter</taxon>
    </lineage>
</organism>
<keyword evidence="3 6" id="KW-0812">Transmembrane</keyword>
<evidence type="ECO:0000256" key="3">
    <source>
        <dbReference type="ARBA" id="ARBA00022692"/>
    </source>
</evidence>
<dbReference type="InterPro" id="IPR050189">
    <property type="entry name" value="MFS_Efflux_Transporters"/>
</dbReference>
<dbReference type="InterPro" id="IPR011701">
    <property type="entry name" value="MFS"/>
</dbReference>
<dbReference type="AlphaFoldDB" id="N1V7I0"/>
<dbReference type="PROSITE" id="PS50850">
    <property type="entry name" value="MFS"/>
    <property type="match status" value="1"/>
</dbReference>
<comment type="subcellular location">
    <subcellularLocation>
        <location evidence="1">Cell membrane</location>
        <topology evidence="1">Multi-pass membrane protein</topology>
    </subcellularLocation>
</comment>
<feature type="transmembrane region" description="Helical" evidence="6">
    <location>
        <begin position="307"/>
        <end position="326"/>
    </location>
</feature>
<feature type="transmembrane region" description="Helical" evidence="6">
    <location>
        <begin position="252"/>
        <end position="271"/>
    </location>
</feature>
<feature type="transmembrane region" description="Helical" evidence="6">
    <location>
        <begin position="283"/>
        <end position="301"/>
    </location>
</feature>
<sequence>MPSASAQSRPSTARAVPVTAAIIALAAGGFGIGTTEFAIMGLLQNVAEGLQVSIPQSGQLISAYALGVVVGAPVLAALGARLPHKYLALGLMALFTVGNLSSVFAPGFSSMLVTRFISGLPHGAYFGVAAVIAASLVAPVKRARAVAAVMLGLAVANVIGVPLVTWLGQQYGWRLMFVAVGIIGAITLVLIQRFVPFSPAHAEASMRRELRALKRIQVWLALLIGVVGFGGFFAVYSYISPTMTDVAGLPEAALPIVVGLYGLGMVAGNIIGGRLADRSVMGSIYIVMTAIIGVLVLFWAVADVAVLAVAVVFLVGVAGSSLIPGLQTRLMDASPDAQTLAASLNHSALNMANALGAFLGGAVISAGWGYRAPALVGAGLAVLGLGVALVSGLLDRRSHAPAVPGKEAEVSNRKKTMKA</sequence>
<name>N1V7I0_9MICC</name>
<dbReference type="InterPro" id="IPR036259">
    <property type="entry name" value="MFS_trans_sf"/>
</dbReference>
<feature type="transmembrane region" description="Helical" evidence="6">
    <location>
        <begin position="20"/>
        <end position="40"/>
    </location>
</feature>
<keyword evidence="4 6" id="KW-1133">Transmembrane helix</keyword>
<dbReference type="RefSeq" id="WP_005266563.1">
    <property type="nucleotide sequence ID" value="NZ_ANPE02000057.1"/>
</dbReference>
<evidence type="ECO:0000256" key="2">
    <source>
        <dbReference type="ARBA" id="ARBA00022475"/>
    </source>
</evidence>
<keyword evidence="2" id="KW-1003">Cell membrane</keyword>
<evidence type="ECO:0000256" key="1">
    <source>
        <dbReference type="ARBA" id="ARBA00004651"/>
    </source>
</evidence>
<evidence type="ECO:0000313" key="9">
    <source>
        <dbReference type="Proteomes" id="UP000010729"/>
    </source>
</evidence>
<dbReference type="Proteomes" id="UP000010729">
    <property type="component" value="Unassembled WGS sequence"/>
</dbReference>
<keyword evidence="9" id="KW-1185">Reference proteome</keyword>